<dbReference type="PRINTS" id="PR01698">
    <property type="entry name" value="CYTOFMRPINTP"/>
</dbReference>
<feature type="domain" description="CYRIA/CYRIB Rac1 binding" evidence="12">
    <location>
        <begin position="1111"/>
        <end position="1318"/>
    </location>
</feature>
<dbReference type="GO" id="GO:0031267">
    <property type="term" value="F:small GTPase binding"/>
    <property type="evidence" value="ECO:0007669"/>
    <property type="project" value="InterPro"/>
</dbReference>
<evidence type="ECO:0000259" key="12">
    <source>
        <dbReference type="Pfam" id="PF07159"/>
    </source>
</evidence>
<evidence type="ECO:0000256" key="10">
    <source>
        <dbReference type="SAM" id="MobiDB-lite"/>
    </source>
</evidence>
<evidence type="ECO:0000259" key="11">
    <source>
        <dbReference type="Pfam" id="PF04130"/>
    </source>
</evidence>
<dbReference type="GO" id="GO:0030833">
    <property type="term" value="P:regulation of actin filament polymerization"/>
    <property type="evidence" value="ECO:0007669"/>
    <property type="project" value="InterPro"/>
</dbReference>
<dbReference type="InterPro" id="IPR009828">
    <property type="entry name" value="CYRIA/CYRIB_Rac1-bd"/>
</dbReference>
<evidence type="ECO:0000256" key="3">
    <source>
        <dbReference type="ARBA" id="ARBA00022490"/>
    </source>
</evidence>
<protein>
    <recommendedName>
        <fullName evidence="7">Gamma-tubulin complex component 5</fullName>
    </recommendedName>
</protein>
<dbReference type="CDD" id="cd22572">
    <property type="entry name" value="GCP5_NTD"/>
    <property type="match status" value="1"/>
</dbReference>
<feature type="region of interest" description="Disordered" evidence="10">
    <location>
        <begin position="523"/>
        <end position="542"/>
    </location>
</feature>
<dbReference type="GO" id="GO:0005874">
    <property type="term" value="C:microtubule"/>
    <property type="evidence" value="ECO:0007669"/>
    <property type="project" value="UniProtKB-KW"/>
</dbReference>
<evidence type="ECO:0000256" key="8">
    <source>
        <dbReference type="ARBA" id="ARBA00093416"/>
    </source>
</evidence>
<gene>
    <name evidence="14" type="ORF">JEQ12_009389</name>
</gene>
<dbReference type="InterPro" id="IPR059169">
    <property type="entry name" value="GCP5_N_ext"/>
</dbReference>
<comment type="function">
    <text evidence="8">Component of the gamma-tubulin ring complex (gTuRC) which mediates microtubule nucleation. The gTuRC regulates the minus-end nucleation of alpha-beta tubulin heterodimers that grow into microtubule protafilaments, a critical step in centrosome duplication and spindle formation.</text>
</comment>
<dbReference type="GO" id="GO:0005737">
    <property type="term" value="C:cytoplasm"/>
    <property type="evidence" value="ECO:0007669"/>
    <property type="project" value="UniProtKB-ARBA"/>
</dbReference>
<comment type="similarity">
    <text evidence="2">Belongs to the TUBGCP family.</text>
</comment>
<dbReference type="PANTHER" id="PTHR12195">
    <property type="entry name" value="CYTOPLASMIC FMR1-INTERACTING PROTEIN-RELATED"/>
    <property type="match status" value="1"/>
</dbReference>
<dbReference type="GO" id="GO:0043015">
    <property type="term" value="F:gamma-tubulin binding"/>
    <property type="evidence" value="ECO:0007669"/>
    <property type="project" value="InterPro"/>
</dbReference>
<comment type="similarity">
    <text evidence="6">Belongs to the CYFIP family.</text>
</comment>
<dbReference type="InterPro" id="IPR008081">
    <property type="entry name" value="Cytoplasmic_FMR1-int"/>
</dbReference>
<dbReference type="GO" id="GO:0005813">
    <property type="term" value="C:centrosome"/>
    <property type="evidence" value="ECO:0007669"/>
    <property type="project" value="UniProtKB-SubCell"/>
</dbReference>
<dbReference type="Gene3D" id="1.20.120.1900">
    <property type="entry name" value="Gamma-tubulin complex, C-terminal domain"/>
    <property type="match status" value="1"/>
</dbReference>
<feature type="domain" description="Gamma tubulin complex component C-terminal" evidence="11">
    <location>
        <begin position="716"/>
        <end position="1001"/>
    </location>
</feature>
<dbReference type="FunFam" id="1.20.120.1900:FF:000005">
    <property type="entry name" value="Gamma-tubulin complex component"/>
    <property type="match status" value="1"/>
</dbReference>
<name>A0A836AML7_SHEEP</name>
<evidence type="ECO:0000256" key="4">
    <source>
        <dbReference type="ARBA" id="ARBA00022701"/>
    </source>
</evidence>
<comment type="caution">
    <text evidence="14">The sequence shown here is derived from an EMBL/GenBank/DDBJ whole genome shotgun (WGS) entry which is preliminary data.</text>
</comment>
<feature type="region of interest" description="Disordered" evidence="10">
    <location>
        <begin position="153"/>
        <end position="202"/>
    </location>
</feature>
<feature type="compositionally biased region" description="Basic and acidic residues" evidence="10">
    <location>
        <begin position="189"/>
        <end position="198"/>
    </location>
</feature>
<organism evidence="14 15">
    <name type="scientific">Ovis aries</name>
    <name type="common">Sheep</name>
    <dbReference type="NCBI Taxonomy" id="9940"/>
    <lineage>
        <taxon>Eukaryota</taxon>
        <taxon>Metazoa</taxon>
        <taxon>Chordata</taxon>
        <taxon>Craniata</taxon>
        <taxon>Vertebrata</taxon>
        <taxon>Euteleostomi</taxon>
        <taxon>Mammalia</taxon>
        <taxon>Eutheria</taxon>
        <taxon>Laurasiatheria</taxon>
        <taxon>Artiodactyla</taxon>
        <taxon>Ruminantia</taxon>
        <taxon>Pecora</taxon>
        <taxon>Bovidae</taxon>
        <taxon>Caprinae</taxon>
        <taxon>Ovis</taxon>
    </lineage>
</organism>
<dbReference type="Pfam" id="PF04130">
    <property type="entry name" value="GCP_C_terminal"/>
    <property type="match status" value="1"/>
</dbReference>
<keyword evidence="3" id="KW-0963">Cytoplasm</keyword>
<evidence type="ECO:0000256" key="5">
    <source>
        <dbReference type="ARBA" id="ARBA00023212"/>
    </source>
</evidence>
<dbReference type="InterPro" id="IPR042241">
    <property type="entry name" value="GCP_C_sf"/>
</dbReference>
<evidence type="ECO:0000256" key="2">
    <source>
        <dbReference type="ARBA" id="ARBA00010337"/>
    </source>
</evidence>
<dbReference type="InterPro" id="IPR040457">
    <property type="entry name" value="GCP_C"/>
</dbReference>
<feature type="domain" description="Gamma tubulin complex component protein N-terminal" evidence="13">
    <location>
        <begin position="271"/>
        <end position="591"/>
    </location>
</feature>
<reference evidence="14 15" key="1">
    <citation type="submission" date="2020-12" db="EMBL/GenBank/DDBJ databases">
        <title>De novo assembly of Tibetan sheep genome.</title>
        <authorList>
            <person name="Li X."/>
        </authorList>
    </citation>
    <scope>NUCLEOTIDE SEQUENCE [LARGE SCALE GENOMIC DNA]</scope>
    <source>
        <tissue evidence="14">Heart</tissue>
    </source>
</reference>
<accession>A0A836AML7</accession>
<evidence type="ECO:0000256" key="1">
    <source>
        <dbReference type="ARBA" id="ARBA00004300"/>
    </source>
</evidence>
<dbReference type="Pfam" id="PF05994">
    <property type="entry name" value="FragX_IP"/>
    <property type="match status" value="1"/>
</dbReference>
<dbReference type="InterPro" id="IPR041470">
    <property type="entry name" value="GCP_N"/>
</dbReference>
<keyword evidence="4" id="KW-0493">Microtubule</keyword>
<evidence type="ECO:0000256" key="9">
    <source>
        <dbReference type="ARBA" id="ARBA00093551"/>
    </source>
</evidence>
<sequence>MASLPPSWSRLDRRQERDVRELVRLVAGVQDEADPNFQLALHFAWSNFRFHRFLDVNSHKVQKTIEGIYEKFIIHSDLSKAASWKRLTEEFLNASLPSIKEFKTDVHYSILSLLLCLSDSPSNSNYVETPRDKEMEKKDDFDWGKYLMEGEEIDLGPNVNTPNWSEESEDENDQQSLSREDSGIQVDRTPLEEQDQNRKLGPRVIWKDEPDVRSWLEQHVVHQYWTVRSSRFPHSLHLHSNLAAVWDQHLYSSDPLYVPDDRVFVTETQVIRETLWLLSGVKKLFIFQLIDGKVTVRNNIIVTHLTHSCLRSVLEQIAAYGQVVFRLQEFIDEVMGHSSESMLPGNGSVPKKSTEAPFRTYQAFMWALYKYFINFKEELAEIEKCIINNDTTVTLAIVVDKLSPRLAQLKVLHKVFSTGVAEVPPDTRNVVRASHLLNTLYKAILEYDNVGEASEQTVSLLFSLWVETVRPYLQTVDEWIVHGHLCDSAREFIIQRNKNVPVNHRDFWYATYTLYSVSEKTENEEKMSDNASASSGSDQGLSSRQHTMVSFLKPVLKQIIMAGKSMQLLKNLQCTESTTCQATARDAERKSLYTLFLESVQSRLRHGEDFTAQALTEQQATRETLIKMQSIAERHLELDDVHDPLLAINFARLYLEQSDFHEKFAGGDVCVDRSSESVTCQTFELTLRSCLYPHIDKQYLDCCGNLMRTLKKDYRLVEYLQAMRNFFLMEGGDTMYDFYTSIFDKIREKETWQNVSFLNVQLQEAVGQRYPEDSSRLSISFENVDTAKKKLPVHILDGLTLSYKVPWPVDIVISLECQKIYNQVFLLLLQIKWAKYSLDVLLFGELANPADKSQRKEGLLGNPGTAAHFGPQKEPVRLQVHRMFLLRVKLMHFVNSLHNYIMTRILHSTGLEFQHQVEEAKDLDQLIKIHYRYLSTIHDRCLLREKVSFVKEAIMKVLNLALMFAEGWQAGLGAWQMESIEKMESDFKNCHMFLVTILNKAVCRGSFPHYLEFFTSSNLESPQQLIPKVSHLTVYAQFIFCDIPLARMAAQVTLEDALSNVDLLEELPLPDQQPCIEPPPSSLLYQPNFNTNFEDRNAFVTGIARYIEQATVHSSMNEMLEEGQEYAVMLYTWRSCSRAIPQVKCNEQPNRVEIYEKTVEVLEPEVTKLMNFMYFQRNAIERFCGEVRRLCHAERRKDFVSEAYLITLGKFINMFAVLDELKNMKCSVKNDHSAYKRAAQFLRKMADPQSIQESQNLSMFLANHNKITQSLQQQLEVISGYEELLADIVNLCVDYYENRMYLTPSEKHMLLKVMGFGLYLMDGSVSNIYKLDAKKRINLSKIDKYFKQLQVVPLFGDMQIELARYIKTSAHYEENKSRWTCTSSSSSPQYNICEQMVQIREDHMRFISELARYSNSEVVTGSGRQEAQKTDAEYRKLFDLALQGLQLLSQWSAHVMEVYSWKLVHPTDKYSNKDCPDNAEEYERATRYNYTSEEKFALVEVIAMIKGLQVLMGRMESVFNHAIRHTVYAALQDFSQVTLREPLRQAIKKKKNVIQSVLQAIRKTVCDWETGHEPFNDPALRGEKDPKSGFDIKVPRRAVGPSSTQLYMVRTMLESLIADKSGSKKTLRSSLEGPTILDIEKFHRESFFYTHLINFSETLQQCCDLSQLWFREFFLELTMGRRIQFPIEMSMPWILTDHILETKEASMMEYVLYSLDLYNDSAHYALTRFNKQFLYDEIEAEVNLCFDQFVYKLADQIFAYYKVMAGSLLLDKRLRSECKNQGATIHLPPSNRYETLLKQRHVQLLGRSIDLNRLITQRVSAAMYKSLELAIGRFESEDLTSIVELDGLLEINRMTHRLLSKFLTLDSFDAMFREANHNVSAPYGRITLHVFWELNYDFLPNYCYNGSTNRFVRTVLPFSQEFQRDKQPNAQPQYLHGSKALNLAYSSIYGSYRNFVGPPHFQVICRLLGYQGIAVVMEELLKVVKSLLQGTILQYVKTLMEVMPKVCRLPRHEYGSPGILEFFHHQLKDIVEYAELKTVCFQNLREVGNAVLFCLLIEQSLSLEEVCDLLHAAPFQNILPRVHVKEGERLDAKMKRLESKYAPLHLVPLIERLGTPQQIAIAREGDLLTKERLCCGLSMFEVILTRIRTFLDDSIWRGPLPSNGVMHVDDCVEFHRLWSAMQFVYCIPVGTHEFTVEQCFGDGLHWAGCMIIALLGQQRRFAVLDFCYHLLKVQKHDGKDEIIKNVPLKKMVERIRKFQILNDEIITILDKYLKSGDGESTPVEHVRCFQPPIHQSLASS</sequence>
<evidence type="ECO:0000256" key="7">
    <source>
        <dbReference type="ARBA" id="ARBA00071896"/>
    </source>
</evidence>
<feature type="compositionally biased region" description="Low complexity" evidence="10">
    <location>
        <begin position="531"/>
        <end position="542"/>
    </location>
</feature>
<dbReference type="Pfam" id="PF07159">
    <property type="entry name" value="CYRIA-B_Rac1-bd"/>
    <property type="match status" value="1"/>
</dbReference>
<keyword evidence="5" id="KW-0206">Cytoskeleton</keyword>
<dbReference type="EMBL" id="JAEMGP010000002">
    <property type="protein sequence ID" value="KAG5213603.1"/>
    <property type="molecule type" value="Genomic_DNA"/>
</dbReference>
<dbReference type="Proteomes" id="UP000664991">
    <property type="component" value="Unassembled WGS sequence"/>
</dbReference>
<proteinExistence type="inferred from homology"/>
<comment type="subunit">
    <text evidence="9">Component of the gamma-tubulin ring complex (gTuRC) consisting of TUBGCP2, TUBGCP3, TUBGCP4, TUBGCP5 and TUBGCP6 and gamma-tubulin TUBG1 or TUBG2. TUBGCP2, TUBGCP3, TUBGCP4, TUBGCP5 and TUBGCP6 assemble in a 5:5:2:1:1 stoichiometry; each is associated with a gamma-tubulin, thereby arranging 14 gamma-tubulins in a helical manner. Gamma-tubulin at the first position is blocked by TUBGCP3 at the last position, allowing 13 protafilaments to grow into a microtubule. The gTuRC (via TUBGCP3 and TUBGCP6) interacts with ACTB and MZT1; the interactions form a luminal bridge that stabilizes the initial structure during complex assembly. The gTuRC (via TUBGCP2) interacts with MZT2A/MZT2B and CDK5RAP2 (via CM1 motif); the interactions play a role in gTuRC activation.</text>
</comment>
<evidence type="ECO:0000259" key="13">
    <source>
        <dbReference type="Pfam" id="PF17681"/>
    </source>
</evidence>
<evidence type="ECO:0000256" key="6">
    <source>
        <dbReference type="ARBA" id="ARBA00025790"/>
    </source>
</evidence>
<comment type="subcellular location">
    <subcellularLocation>
        <location evidence="1">Cytoplasm</location>
        <location evidence="1">Cytoskeleton</location>
        <location evidence="1">Microtubule organizing center</location>
        <location evidence="1">Centrosome</location>
    </subcellularLocation>
</comment>
<evidence type="ECO:0000313" key="15">
    <source>
        <dbReference type="Proteomes" id="UP000664991"/>
    </source>
</evidence>
<dbReference type="Pfam" id="PF17681">
    <property type="entry name" value="GCP_N_terminal"/>
    <property type="match status" value="1"/>
</dbReference>
<evidence type="ECO:0000313" key="14">
    <source>
        <dbReference type="EMBL" id="KAG5213603.1"/>
    </source>
</evidence>